<keyword evidence="9" id="KW-0406">Ion transport</keyword>
<keyword evidence="11" id="KW-0325">Glycoprotein</keyword>
<keyword evidence="7 14" id="KW-1133">Transmembrane helix</keyword>
<keyword evidence="12" id="KW-0739">Sodium transport</keyword>
<dbReference type="GO" id="GO:0005886">
    <property type="term" value="C:plasma membrane"/>
    <property type="evidence" value="ECO:0007669"/>
    <property type="project" value="TreeGrafter"/>
</dbReference>
<dbReference type="Pfam" id="PF00474">
    <property type="entry name" value="SSF"/>
    <property type="match status" value="1"/>
</dbReference>
<evidence type="ECO:0000256" key="12">
    <source>
        <dbReference type="ARBA" id="ARBA00023201"/>
    </source>
</evidence>
<dbReference type="CDD" id="cd11474">
    <property type="entry name" value="SLC5sbd_CHT"/>
    <property type="match status" value="1"/>
</dbReference>
<keyword evidence="16" id="KW-1185">Reference proteome</keyword>
<evidence type="ECO:0000256" key="5">
    <source>
        <dbReference type="ARBA" id="ARBA00022847"/>
    </source>
</evidence>
<name>A0AAV6FIH6_9TELE</name>
<evidence type="ECO:0000313" key="15">
    <source>
        <dbReference type="EMBL" id="KAG5262270.1"/>
    </source>
</evidence>
<feature type="transmembrane region" description="Helical" evidence="14">
    <location>
        <begin position="237"/>
        <end position="258"/>
    </location>
</feature>
<feature type="transmembrane region" description="Helical" evidence="14">
    <location>
        <begin position="270"/>
        <end position="296"/>
    </location>
</feature>
<evidence type="ECO:0000256" key="1">
    <source>
        <dbReference type="ARBA" id="ARBA00004141"/>
    </source>
</evidence>
<evidence type="ECO:0000256" key="14">
    <source>
        <dbReference type="SAM" id="Phobius"/>
    </source>
</evidence>
<feature type="transmembrane region" description="Helical" evidence="14">
    <location>
        <begin position="51"/>
        <end position="76"/>
    </location>
</feature>
<evidence type="ECO:0000256" key="10">
    <source>
        <dbReference type="ARBA" id="ARBA00023136"/>
    </source>
</evidence>
<proteinExistence type="inferred from homology"/>
<dbReference type="GO" id="GO:0005307">
    <property type="term" value="F:choline:sodium symporter activity"/>
    <property type="evidence" value="ECO:0007669"/>
    <property type="project" value="TreeGrafter"/>
</dbReference>
<dbReference type="AlphaFoldDB" id="A0AAV6FIH6"/>
<evidence type="ECO:0008006" key="17">
    <source>
        <dbReference type="Google" id="ProtNLM"/>
    </source>
</evidence>
<dbReference type="PROSITE" id="PS50283">
    <property type="entry name" value="NA_SOLUT_SYMP_3"/>
    <property type="match status" value="1"/>
</dbReference>
<dbReference type="InterPro" id="IPR038377">
    <property type="entry name" value="Na/Glc_symporter_sf"/>
</dbReference>
<feature type="transmembrane region" description="Helical" evidence="14">
    <location>
        <begin position="334"/>
        <end position="355"/>
    </location>
</feature>
<dbReference type="InterPro" id="IPR001734">
    <property type="entry name" value="Na/solute_symporter"/>
</dbReference>
<dbReference type="GO" id="GO:0008292">
    <property type="term" value="P:acetylcholine biosynthetic process"/>
    <property type="evidence" value="ECO:0007669"/>
    <property type="project" value="TreeGrafter"/>
</dbReference>
<keyword evidence="3" id="KW-0813">Transport</keyword>
<feature type="transmembrane region" description="Helical" evidence="14">
    <location>
        <begin position="376"/>
        <end position="394"/>
    </location>
</feature>
<comment type="similarity">
    <text evidence="2 13">Belongs to the sodium:solute symporter (SSF) (TC 2.A.21) family.</text>
</comment>
<evidence type="ECO:0000256" key="11">
    <source>
        <dbReference type="ARBA" id="ARBA00023180"/>
    </source>
</evidence>
<organism evidence="15 16">
    <name type="scientific">Alosa alosa</name>
    <name type="common">allis shad</name>
    <dbReference type="NCBI Taxonomy" id="278164"/>
    <lineage>
        <taxon>Eukaryota</taxon>
        <taxon>Metazoa</taxon>
        <taxon>Chordata</taxon>
        <taxon>Craniata</taxon>
        <taxon>Vertebrata</taxon>
        <taxon>Euteleostomi</taxon>
        <taxon>Actinopterygii</taxon>
        <taxon>Neopterygii</taxon>
        <taxon>Teleostei</taxon>
        <taxon>Clupei</taxon>
        <taxon>Clupeiformes</taxon>
        <taxon>Clupeoidei</taxon>
        <taxon>Clupeidae</taxon>
        <taxon>Alosa</taxon>
    </lineage>
</organism>
<gene>
    <name evidence="15" type="ORF">AALO_G00294110</name>
</gene>
<dbReference type="EMBL" id="JADWDJ010000023">
    <property type="protein sequence ID" value="KAG5262270.1"/>
    <property type="molecule type" value="Genomic_DNA"/>
</dbReference>
<keyword evidence="10 14" id="KW-0472">Membrane</keyword>
<evidence type="ECO:0000256" key="6">
    <source>
        <dbReference type="ARBA" id="ARBA00022979"/>
    </source>
</evidence>
<keyword evidence="8" id="KW-0915">Sodium</keyword>
<feature type="transmembrane region" description="Helical" evidence="14">
    <location>
        <begin position="6"/>
        <end position="25"/>
    </location>
</feature>
<evidence type="ECO:0000256" key="2">
    <source>
        <dbReference type="ARBA" id="ARBA00006434"/>
    </source>
</evidence>
<evidence type="ECO:0000256" key="9">
    <source>
        <dbReference type="ARBA" id="ARBA00023065"/>
    </source>
</evidence>
<evidence type="ECO:0000256" key="3">
    <source>
        <dbReference type="ARBA" id="ARBA00022448"/>
    </source>
</evidence>
<comment type="subcellular location">
    <subcellularLocation>
        <location evidence="1">Membrane</location>
        <topology evidence="1">Multi-pass membrane protein</topology>
    </subcellularLocation>
</comment>
<reference evidence="15" key="1">
    <citation type="submission" date="2020-10" db="EMBL/GenBank/DDBJ databases">
        <title>Chromosome-scale genome assembly of the Allis shad, Alosa alosa.</title>
        <authorList>
            <person name="Margot Z."/>
            <person name="Christophe K."/>
            <person name="Cabau C."/>
            <person name="Louis A."/>
            <person name="Berthelot C."/>
            <person name="Parey E."/>
            <person name="Roest Crollius H."/>
            <person name="Montfort J."/>
            <person name="Robinson-Rechavi M."/>
            <person name="Bucao C."/>
            <person name="Bouchez O."/>
            <person name="Gislard M."/>
            <person name="Lluch J."/>
            <person name="Milhes M."/>
            <person name="Lampietro C."/>
            <person name="Lopez Roques C."/>
            <person name="Donnadieu C."/>
            <person name="Braasch I."/>
            <person name="Desvignes T."/>
            <person name="Postlethwait J."/>
            <person name="Bobe J."/>
            <person name="Guiguen Y."/>
        </authorList>
    </citation>
    <scope>NUCLEOTIDE SEQUENCE</scope>
    <source>
        <strain evidence="15">M-15738</strain>
        <tissue evidence="15">Blood</tissue>
    </source>
</reference>
<dbReference type="Gene3D" id="1.20.1730.10">
    <property type="entry name" value="Sodium/glucose cotransporter"/>
    <property type="match status" value="1"/>
</dbReference>
<dbReference type="InterPro" id="IPR052244">
    <property type="entry name" value="Choline_transporter"/>
</dbReference>
<keyword evidence="6" id="KW-0530">Neurotransmitter biosynthesis</keyword>
<feature type="transmembrane region" description="Helical" evidence="14">
    <location>
        <begin position="126"/>
        <end position="149"/>
    </location>
</feature>
<feature type="transmembrane region" description="Helical" evidence="14">
    <location>
        <begin position="161"/>
        <end position="182"/>
    </location>
</feature>
<sequence>MGLNVPGLIATLGFYVAVLATGVWASKRSKAKASTGTVTEVALLGGRSINLAVGIFTMTATWVGGGFILGVAEAVYSPNKGLLWGLMPLYYSVSFVIGGLVFAKPMREKKYVTMMDPFQIKYGKPVALLMVIPAIVVDMLWVACTLMALGGTISTILDLPYAYSVILSAAVAIIYTLLGGLYSVAYTDVIQLILIFVALWLCVPFILLNPIPLDISITAFNHTYQPPWIGHLQTQDIWRWLDDSLVLSIGALGFQCFHQRTLSAATAAKAQITCFAAAMMILILGIPSVLIGAVAVSTDWNQTDYGAPSPYERGEAYGILPICLQYLSPSYVSIFGIAAVAAAVMSSTDSALLSSTSMFSTNIYKNIRTQASDREILWVIRIAVVVTALDVLRINRVMTPRMGQARRKAEGNRLMMSLSCPSTVKESEVEETAQL</sequence>
<feature type="transmembrane region" description="Helical" evidence="14">
    <location>
        <begin position="189"/>
        <end position="208"/>
    </location>
</feature>
<keyword evidence="4 14" id="KW-0812">Transmembrane</keyword>
<dbReference type="PANTHER" id="PTHR45897:SF5">
    <property type="entry name" value="HIGH AFFINITY CHOLINE TRANSPORTER 1"/>
    <property type="match status" value="1"/>
</dbReference>
<dbReference type="PANTHER" id="PTHR45897">
    <property type="entry name" value="HIGH-AFFINITY CHOLINE TRANSPORTER 1"/>
    <property type="match status" value="1"/>
</dbReference>
<feature type="transmembrane region" description="Helical" evidence="14">
    <location>
        <begin position="82"/>
        <end position="105"/>
    </location>
</feature>
<evidence type="ECO:0000256" key="7">
    <source>
        <dbReference type="ARBA" id="ARBA00022989"/>
    </source>
</evidence>
<protein>
    <recommendedName>
        <fullName evidence="17">High-affinity choline transporter 1-like</fullName>
    </recommendedName>
</protein>
<accession>A0AAV6FIH6</accession>
<evidence type="ECO:0000256" key="8">
    <source>
        <dbReference type="ARBA" id="ARBA00023053"/>
    </source>
</evidence>
<evidence type="ECO:0000313" key="16">
    <source>
        <dbReference type="Proteomes" id="UP000823561"/>
    </source>
</evidence>
<comment type="caution">
    <text evidence="15">The sequence shown here is derived from an EMBL/GenBank/DDBJ whole genome shotgun (WGS) entry which is preliminary data.</text>
</comment>
<evidence type="ECO:0000256" key="13">
    <source>
        <dbReference type="RuleBase" id="RU362091"/>
    </source>
</evidence>
<evidence type="ECO:0000256" key="4">
    <source>
        <dbReference type="ARBA" id="ARBA00022692"/>
    </source>
</evidence>
<dbReference type="Proteomes" id="UP000823561">
    <property type="component" value="Chromosome 23"/>
</dbReference>
<keyword evidence="5" id="KW-0769">Symport</keyword>